<dbReference type="Gene3D" id="2.40.10.170">
    <property type="match status" value="1"/>
</dbReference>
<dbReference type="InterPro" id="IPR042215">
    <property type="entry name" value="CarD-like_C"/>
</dbReference>
<dbReference type="InterPro" id="IPR048792">
    <property type="entry name" value="CarD_C"/>
</dbReference>
<dbReference type="PANTHER" id="PTHR38447">
    <property type="entry name" value="TRANSCRIPTION FACTOR YDEB-RELATED"/>
    <property type="match status" value="1"/>
</dbReference>
<accession>A0A0M2T3A7</accession>
<dbReference type="Pfam" id="PF21095">
    <property type="entry name" value="CarD_C"/>
    <property type="match status" value="1"/>
</dbReference>
<dbReference type="OrthoDB" id="9786074at2"/>
<dbReference type="PANTHER" id="PTHR38447:SF1">
    <property type="entry name" value="RNA POLYMERASE-BINDING TRANSCRIPTION FACTOR CARD"/>
    <property type="match status" value="1"/>
</dbReference>
<dbReference type="InterPro" id="IPR003711">
    <property type="entry name" value="CarD-like/TRCF_RID"/>
</dbReference>
<protein>
    <submittedName>
        <fullName evidence="2">CarD family transcriptional regulator</fullName>
    </submittedName>
</protein>
<keyword evidence="3" id="KW-1185">Reference proteome</keyword>
<name>A0A0M2T3A7_9BACI</name>
<dbReference type="EMBL" id="LAYY01000001">
    <property type="protein sequence ID" value="KKK39752.1"/>
    <property type="molecule type" value="Genomic_DNA"/>
</dbReference>
<reference evidence="2 3" key="1">
    <citation type="submission" date="2015-04" db="EMBL/GenBank/DDBJ databases">
        <title>Taxonomic description and genome sequence of Bacillus campisalis sp. nov., a novel member of the genus Bacillus isolated from solar saltern.</title>
        <authorList>
            <person name="Mathan Kumar R."/>
            <person name="Kaur G."/>
            <person name="Kumar A."/>
            <person name="Singh N.K."/>
            <person name="Kaur N."/>
            <person name="Kumar N."/>
            <person name="Mayilraj S."/>
        </authorList>
    </citation>
    <scope>NUCLEOTIDE SEQUENCE [LARGE SCALE GENOMIC DNA]</scope>
    <source>
        <strain evidence="2 3">SA2-6</strain>
    </source>
</reference>
<comment type="caution">
    <text evidence="2">The sequence shown here is derived from an EMBL/GenBank/DDBJ whole genome shotgun (WGS) entry which is preliminary data.</text>
</comment>
<dbReference type="PATRIC" id="fig|1408103.3.peg.39"/>
<evidence type="ECO:0000313" key="2">
    <source>
        <dbReference type="EMBL" id="KKK39752.1"/>
    </source>
</evidence>
<evidence type="ECO:0000259" key="1">
    <source>
        <dbReference type="SMART" id="SM01058"/>
    </source>
</evidence>
<dbReference type="Pfam" id="PF02559">
    <property type="entry name" value="CarD_TRCF_RID"/>
    <property type="match status" value="1"/>
</dbReference>
<proteinExistence type="predicted"/>
<gene>
    <name evidence="2" type="ORF">WQ57_00170</name>
</gene>
<dbReference type="AlphaFoldDB" id="A0A0M2T3A7"/>
<evidence type="ECO:0000313" key="3">
    <source>
        <dbReference type="Proteomes" id="UP000034166"/>
    </source>
</evidence>
<dbReference type="Proteomes" id="UP000034166">
    <property type="component" value="Unassembled WGS sequence"/>
</dbReference>
<dbReference type="Gene3D" id="1.20.58.1290">
    <property type="entry name" value="CarD-like, C-terminal domain"/>
    <property type="match status" value="1"/>
</dbReference>
<dbReference type="SMART" id="SM01058">
    <property type="entry name" value="CarD_TRCF"/>
    <property type="match status" value="1"/>
</dbReference>
<dbReference type="InterPro" id="IPR052531">
    <property type="entry name" value="CarD-like_regulator"/>
</dbReference>
<organism evidence="2 3">
    <name type="scientific">Mesobacillus campisalis</name>
    <dbReference type="NCBI Taxonomy" id="1408103"/>
    <lineage>
        <taxon>Bacteria</taxon>
        <taxon>Bacillati</taxon>
        <taxon>Bacillota</taxon>
        <taxon>Bacilli</taxon>
        <taxon>Bacillales</taxon>
        <taxon>Bacillaceae</taxon>
        <taxon>Mesobacillus</taxon>
    </lineage>
</organism>
<dbReference type="InterPro" id="IPR036101">
    <property type="entry name" value="CarD-like/TRCF_RID_sf"/>
</dbReference>
<feature type="domain" description="CarD-like/TRCF RNAP-interacting" evidence="1">
    <location>
        <begin position="1"/>
        <end position="111"/>
    </location>
</feature>
<dbReference type="SUPFAM" id="SSF141259">
    <property type="entry name" value="CarD-like"/>
    <property type="match status" value="1"/>
</dbReference>
<dbReference type="GO" id="GO:0009303">
    <property type="term" value="P:rRNA transcription"/>
    <property type="evidence" value="ECO:0007669"/>
    <property type="project" value="TreeGrafter"/>
</dbReference>
<sequence>MFKVGDVITYSVHGLCKIDDICEKTIADVTRTYYVMHPLGESNLTISSPVNNDKVVMLKALDKKEALEIIQSFSKPGIPWIADVKQRALKYNTIAKAGDRMDIAKTANTLMRKELEYKKDGKKLYEQERKLLITIQGILFKELAITLNASVEEIEKKIKRML</sequence>